<accession>A0A174YPS9</accession>
<proteinExistence type="predicted"/>
<dbReference type="EMBL" id="CZBU01000003">
    <property type="protein sequence ID" value="CUQ77133.1"/>
    <property type="molecule type" value="Genomic_DNA"/>
</dbReference>
<organism evidence="1 2">
    <name type="scientific">Lachnospira eligens</name>
    <dbReference type="NCBI Taxonomy" id="39485"/>
    <lineage>
        <taxon>Bacteria</taxon>
        <taxon>Bacillati</taxon>
        <taxon>Bacillota</taxon>
        <taxon>Clostridia</taxon>
        <taxon>Lachnospirales</taxon>
        <taxon>Lachnospiraceae</taxon>
        <taxon>Lachnospira</taxon>
    </lineage>
</organism>
<evidence type="ECO:0000313" key="2">
    <source>
        <dbReference type="Proteomes" id="UP000095621"/>
    </source>
</evidence>
<sequence length="45" mass="5412">MSERNYERCNGCPYYYEEIDQCMVGDEDVPDNLKKKCDKEDKKND</sequence>
<protein>
    <submittedName>
        <fullName evidence="1">Uncharacterized protein</fullName>
    </submittedName>
</protein>
<dbReference type="RefSeq" id="WP_156327293.1">
    <property type="nucleotide sequence ID" value="NZ_CZBU01000003.1"/>
</dbReference>
<gene>
    <name evidence="1" type="ORF">ERS852490_01411</name>
</gene>
<name>A0A174YPS9_9FIRM</name>
<reference evidence="1 2" key="1">
    <citation type="submission" date="2015-09" db="EMBL/GenBank/DDBJ databases">
        <authorList>
            <consortium name="Pathogen Informatics"/>
        </authorList>
    </citation>
    <scope>NUCLEOTIDE SEQUENCE [LARGE SCALE GENOMIC DNA]</scope>
    <source>
        <strain evidence="1 2">2789STDY5834875</strain>
    </source>
</reference>
<dbReference type="AlphaFoldDB" id="A0A174YPS9"/>
<dbReference type="Proteomes" id="UP000095621">
    <property type="component" value="Unassembled WGS sequence"/>
</dbReference>
<evidence type="ECO:0000313" key="1">
    <source>
        <dbReference type="EMBL" id="CUQ77133.1"/>
    </source>
</evidence>